<evidence type="ECO:0000259" key="4">
    <source>
        <dbReference type="Pfam" id="PF02782"/>
    </source>
</evidence>
<dbReference type="OrthoDB" id="1728974at2759"/>
<dbReference type="GO" id="GO:0016301">
    <property type="term" value="F:kinase activity"/>
    <property type="evidence" value="ECO:0007669"/>
    <property type="project" value="UniProtKB-KW"/>
</dbReference>
<dbReference type="PANTHER" id="PTHR43095">
    <property type="entry name" value="SUGAR KINASE"/>
    <property type="match status" value="1"/>
</dbReference>
<dbReference type="Gene3D" id="3.30.420.40">
    <property type="match status" value="2"/>
</dbReference>
<dbReference type="OMA" id="LWCYRID"/>
<feature type="region of interest" description="Disordered" evidence="3">
    <location>
        <begin position="531"/>
        <end position="556"/>
    </location>
</feature>
<dbReference type="STRING" id="2880.D8LF76"/>
<dbReference type="EMBL" id="FN648007">
    <property type="protein sequence ID" value="CBN78674.1"/>
    <property type="molecule type" value="Genomic_DNA"/>
</dbReference>
<dbReference type="InterPro" id="IPR050406">
    <property type="entry name" value="FGGY_Carb_Kinase"/>
</dbReference>
<organism evidence="5 6">
    <name type="scientific">Ectocarpus siliculosus</name>
    <name type="common">Brown alga</name>
    <name type="synonym">Conferva siliculosa</name>
    <dbReference type="NCBI Taxonomy" id="2880"/>
    <lineage>
        <taxon>Eukaryota</taxon>
        <taxon>Sar</taxon>
        <taxon>Stramenopiles</taxon>
        <taxon>Ochrophyta</taxon>
        <taxon>PX clade</taxon>
        <taxon>Phaeophyceae</taxon>
        <taxon>Ectocarpales</taxon>
        <taxon>Ectocarpaceae</taxon>
        <taxon>Ectocarpus</taxon>
    </lineage>
</organism>
<feature type="domain" description="Carbohydrate kinase FGGY C-terminal" evidence="4">
    <location>
        <begin position="424"/>
        <end position="602"/>
    </location>
</feature>
<dbReference type="SUPFAM" id="SSF53067">
    <property type="entry name" value="Actin-like ATPase domain"/>
    <property type="match status" value="2"/>
</dbReference>
<feature type="compositionally biased region" description="Basic and acidic residues" evidence="3">
    <location>
        <begin position="174"/>
        <end position="199"/>
    </location>
</feature>
<feature type="compositionally biased region" description="Polar residues" evidence="3">
    <location>
        <begin position="220"/>
        <end position="229"/>
    </location>
</feature>
<accession>D8LF76</accession>
<dbReference type="InParanoid" id="D8LF76"/>
<proteinExistence type="predicted"/>
<evidence type="ECO:0000313" key="6">
    <source>
        <dbReference type="Proteomes" id="UP000002630"/>
    </source>
</evidence>
<gene>
    <name evidence="5" type="ORF">Esi_0141_0073</name>
</gene>
<keyword evidence="1" id="KW-0808">Transferase</keyword>
<feature type="compositionally biased region" description="Basic and acidic residues" evidence="3">
    <location>
        <begin position="231"/>
        <end position="242"/>
    </location>
</feature>
<keyword evidence="6" id="KW-1185">Reference proteome</keyword>
<evidence type="ECO:0000256" key="3">
    <source>
        <dbReference type="SAM" id="MobiDB-lite"/>
    </source>
</evidence>
<keyword evidence="2 5" id="KW-0418">Kinase</keyword>
<feature type="region of interest" description="Disordered" evidence="3">
    <location>
        <begin position="220"/>
        <end position="247"/>
    </location>
</feature>
<dbReference type="eggNOG" id="KOG2517">
    <property type="taxonomic scope" value="Eukaryota"/>
</dbReference>
<evidence type="ECO:0000313" key="5">
    <source>
        <dbReference type="EMBL" id="CBN78674.1"/>
    </source>
</evidence>
<dbReference type="InterPro" id="IPR018485">
    <property type="entry name" value="FGGY_C"/>
</dbReference>
<feature type="region of interest" description="Disordered" evidence="3">
    <location>
        <begin position="143"/>
        <end position="205"/>
    </location>
</feature>
<dbReference type="Pfam" id="PF02782">
    <property type="entry name" value="FGGY_C"/>
    <property type="match status" value="1"/>
</dbReference>
<dbReference type="AlphaFoldDB" id="D8LF76"/>
<dbReference type="Proteomes" id="UP000002630">
    <property type="component" value="Linkage Group LG16"/>
</dbReference>
<sequence>MAGALSVLAVATAALTRERRRASRVARAKSIVRRGVRVLLAVDIGSSSVRCSAYTVGSPPVLVPGCAVQLKHAIVKEDGTANAEQVISLVDDAVDKCFGELRAREVAHAVIAVGFACFGMNLVGVNASGKPCTPVFTYAGSSGTSCGPSPSPPPPAGGGSSKDSPAGDCSGEEDVVRRLRKSLERMGRGGKGGLEEARRRTGARTHVSYAPAQLLRWLQEPTTAGTVATPTRERVKKGDSNQRRLRSPQRSYVKVWQTLPSLIAARWCCLRSAPVSYSEASWTGMLDLRKLEWDTPTLSVLREAGFDCSALPRLADIGDLQAGASGATLKRWPELDGASIRLGLGDGAAACLGSGCDETSRKIAVTIGTSAAARVVLRMEGKEPAPAAARVAVGASTVGVDEAVPADDALCHVPRGLWCYRVDRHRAVLGGALTDGGSVFEWLRSTLALAPGEDMAGVMEEAERMPPASHGLTVLPFFSGERSPGYNDDATACIFGLRRSTTRPQLVRAGLESVCLRLAAIVDLMKDLTDGGSMKGSSSSEHEPEASSAGALVRDHEDAEVVTSGNAFAASPFWRKMLADSLGRTVRASGATEETSLGVAVILSSLESEALRQASAVPGSLLEAGPAAAGEAWSSSQEMRTAPALTAVHTPDDASFRAYREAGLAQHRAYRAVFGDASGRPAPPRQAHRDKK</sequence>
<dbReference type="InterPro" id="IPR043129">
    <property type="entry name" value="ATPase_NBD"/>
</dbReference>
<dbReference type="EMBL" id="FN649741">
    <property type="protein sequence ID" value="CBN78674.1"/>
    <property type="molecule type" value="Genomic_DNA"/>
</dbReference>
<protein>
    <submittedName>
        <fullName evidence="5">Carbohydrate kinase</fullName>
    </submittedName>
</protein>
<name>D8LF76_ECTSI</name>
<reference evidence="5 6" key="1">
    <citation type="journal article" date="2010" name="Nature">
        <title>The Ectocarpus genome and the independent evolution of multicellularity in brown algae.</title>
        <authorList>
            <person name="Cock J.M."/>
            <person name="Sterck L."/>
            <person name="Rouze P."/>
            <person name="Scornet D."/>
            <person name="Allen A.E."/>
            <person name="Amoutzias G."/>
            <person name="Anthouard V."/>
            <person name="Artiguenave F."/>
            <person name="Aury J.M."/>
            <person name="Badger J.H."/>
            <person name="Beszteri B."/>
            <person name="Billiau K."/>
            <person name="Bonnet E."/>
            <person name="Bothwell J.H."/>
            <person name="Bowler C."/>
            <person name="Boyen C."/>
            <person name="Brownlee C."/>
            <person name="Carrano C.J."/>
            <person name="Charrier B."/>
            <person name="Cho G.Y."/>
            <person name="Coelho S.M."/>
            <person name="Collen J."/>
            <person name="Corre E."/>
            <person name="Da Silva C."/>
            <person name="Delage L."/>
            <person name="Delaroque N."/>
            <person name="Dittami S.M."/>
            <person name="Doulbeau S."/>
            <person name="Elias M."/>
            <person name="Farnham G."/>
            <person name="Gachon C.M."/>
            <person name="Gschloessl B."/>
            <person name="Heesch S."/>
            <person name="Jabbari K."/>
            <person name="Jubin C."/>
            <person name="Kawai H."/>
            <person name="Kimura K."/>
            <person name="Kloareg B."/>
            <person name="Kupper F.C."/>
            <person name="Lang D."/>
            <person name="Le Bail A."/>
            <person name="Leblanc C."/>
            <person name="Lerouge P."/>
            <person name="Lohr M."/>
            <person name="Lopez P.J."/>
            <person name="Martens C."/>
            <person name="Maumus F."/>
            <person name="Michel G."/>
            <person name="Miranda-Saavedra D."/>
            <person name="Morales J."/>
            <person name="Moreau H."/>
            <person name="Motomura T."/>
            <person name="Nagasato C."/>
            <person name="Napoli C.A."/>
            <person name="Nelson D.R."/>
            <person name="Nyvall-Collen P."/>
            <person name="Peters A.F."/>
            <person name="Pommier C."/>
            <person name="Potin P."/>
            <person name="Poulain J."/>
            <person name="Quesneville H."/>
            <person name="Read B."/>
            <person name="Rensing S.A."/>
            <person name="Ritter A."/>
            <person name="Rousvoal S."/>
            <person name="Samanta M."/>
            <person name="Samson G."/>
            <person name="Schroeder D.C."/>
            <person name="Segurens B."/>
            <person name="Strittmatter M."/>
            <person name="Tonon T."/>
            <person name="Tregear J.W."/>
            <person name="Valentin K."/>
            <person name="von Dassow P."/>
            <person name="Yamagishi T."/>
            <person name="Van de Peer Y."/>
            <person name="Wincker P."/>
        </authorList>
    </citation>
    <scope>NUCLEOTIDE SEQUENCE [LARGE SCALE GENOMIC DNA]</scope>
    <source>
        <strain evidence="6">Ec32 / CCAP1310/4</strain>
    </source>
</reference>
<evidence type="ECO:0000256" key="2">
    <source>
        <dbReference type="ARBA" id="ARBA00022777"/>
    </source>
</evidence>
<evidence type="ECO:0000256" key="1">
    <source>
        <dbReference type="ARBA" id="ARBA00022679"/>
    </source>
</evidence>
<dbReference type="GO" id="GO:0005975">
    <property type="term" value="P:carbohydrate metabolic process"/>
    <property type="evidence" value="ECO:0007669"/>
    <property type="project" value="InterPro"/>
</dbReference>
<dbReference type="PANTHER" id="PTHR43095:SF2">
    <property type="entry name" value="GLUCONOKINASE"/>
    <property type="match status" value="1"/>
</dbReference>